<evidence type="ECO:0000256" key="4">
    <source>
        <dbReference type="PIRSR" id="PIRSR000858-1"/>
    </source>
</evidence>
<comment type="function">
    <text evidence="3">Key enzyme for ketone body catabolism. Transfers the CoA moiety from succinate to acetoacetate. Formation of the enzyme-CoA intermediate proceeds via an unstable anhydride species formed between the carboxylate groups of the enzyme and substrate.</text>
</comment>
<proteinExistence type="inferred from homology"/>
<comment type="catalytic activity">
    <reaction evidence="3">
        <text>a 3-oxo acid + succinyl-CoA = a 3-oxoacyl-CoA + succinate</text>
        <dbReference type="Rhea" id="RHEA:24564"/>
        <dbReference type="ChEBI" id="CHEBI:30031"/>
        <dbReference type="ChEBI" id="CHEBI:35973"/>
        <dbReference type="ChEBI" id="CHEBI:57292"/>
        <dbReference type="ChEBI" id="CHEBI:90726"/>
        <dbReference type="EC" id="2.8.3.5"/>
    </reaction>
</comment>
<dbReference type="InterPro" id="IPR004163">
    <property type="entry name" value="CoA_transf_BS"/>
</dbReference>
<evidence type="ECO:0000256" key="3">
    <source>
        <dbReference type="PIRNR" id="PIRNR000858"/>
    </source>
</evidence>
<keyword evidence="5" id="KW-1185">Reference proteome</keyword>
<dbReference type="PANTHER" id="PTHR13707">
    <property type="entry name" value="KETOACID-COENZYME A TRANSFERASE"/>
    <property type="match status" value="1"/>
</dbReference>
<accession>A0A0N4ZI54</accession>
<dbReference type="GO" id="GO:0046952">
    <property type="term" value="P:ketone body catabolic process"/>
    <property type="evidence" value="ECO:0007669"/>
    <property type="project" value="InterPro"/>
</dbReference>
<protein>
    <recommendedName>
        <fullName evidence="3">Succinyl-CoA:3-ketoacid-coenzyme A transferase</fullName>
        <ecNumber evidence="3">2.8.3.5</ecNumber>
    </recommendedName>
</protein>
<dbReference type="InterPro" id="IPR004165">
    <property type="entry name" value="CoA_trans_fam_I"/>
</dbReference>
<dbReference type="SMART" id="SM00882">
    <property type="entry name" value="CoA_trans"/>
    <property type="match status" value="2"/>
</dbReference>
<dbReference type="PANTHER" id="PTHR13707:SF23">
    <property type="entry name" value="SUCCINYL-COA:3-KETOACID-COENZYME A TRANSFERASE"/>
    <property type="match status" value="1"/>
</dbReference>
<dbReference type="STRING" id="131310.A0A0N4ZI54"/>
<keyword evidence="3" id="KW-0496">Mitochondrion</keyword>
<name>A0A0N4ZI54_PARTI</name>
<evidence type="ECO:0000313" key="5">
    <source>
        <dbReference type="Proteomes" id="UP000038045"/>
    </source>
</evidence>
<dbReference type="SUPFAM" id="SSF100950">
    <property type="entry name" value="NagB/RpiA/CoA transferase-like"/>
    <property type="match status" value="3"/>
</dbReference>
<keyword evidence="2 3" id="KW-0808">Transferase</keyword>
<dbReference type="GO" id="GO:0005739">
    <property type="term" value="C:mitochondrion"/>
    <property type="evidence" value="ECO:0007669"/>
    <property type="project" value="TreeGrafter"/>
</dbReference>
<dbReference type="NCBIfam" id="TIGR02428">
    <property type="entry name" value="pcaJ_scoB_fam"/>
    <property type="match status" value="1"/>
</dbReference>
<dbReference type="FunFam" id="3.40.1080.10:FF:000001">
    <property type="entry name" value="Succinyl-coa:3-ketoacid-coenzyme a transferase subunit b"/>
    <property type="match status" value="1"/>
</dbReference>
<dbReference type="PIRSF" id="PIRSF000858">
    <property type="entry name" value="SCOT-t"/>
    <property type="match status" value="1"/>
</dbReference>
<dbReference type="InterPro" id="IPR037171">
    <property type="entry name" value="NagB/RpiA_transferase-like"/>
</dbReference>
<dbReference type="Gene3D" id="3.40.1080.10">
    <property type="entry name" value="Glutaconate Coenzyme A-transferase"/>
    <property type="match status" value="3"/>
</dbReference>
<evidence type="ECO:0000256" key="1">
    <source>
        <dbReference type="ARBA" id="ARBA00007154"/>
    </source>
</evidence>
<feature type="active site" description="5-glutamyl coenzyme A thioester intermediate" evidence="4">
    <location>
        <position position="356"/>
    </location>
</feature>
<reference evidence="6" key="1">
    <citation type="submission" date="2017-02" db="UniProtKB">
        <authorList>
            <consortium name="WormBaseParasite"/>
        </authorList>
    </citation>
    <scope>IDENTIFICATION</scope>
</reference>
<dbReference type="Proteomes" id="UP000038045">
    <property type="component" value="Unplaced"/>
</dbReference>
<dbReference type="EC" id="2.8.3.5" evidence="3"/>
<dbReference type="GO" id="GO:0008260">
    <property type="term" value="F:succinyl-CoA:3-oxo-acid CoA-transferase activity"/>
    <property type="evidence" value="ECO:0007669"/>
    <property type="project" value="UniProtKB-EC"/>
</dbReference>
<sequence>MINNIKRSLIFIGNFQRRTLTTSRILQAEFFNSPQEAVHDIKDGSKLLVGGFGLCGIPENLIDALVKKGVKNLTCVSNTAGTEKHGLGRLLETRQISKMVSSYVGELGRLLETRQISKMVSSYVGENKLFMKQYMNGDIILEFTPQGTLAEKIRAGGAGIPAFFTPTGYGTLVQKGGAPLQYSKEEQNKVILHSKPKETRQFNGIDYVMEEAITGDFSLIKAWKADKLGNVVFRQTAGNFNAPMAKASKCTIVEVEEIVEVGELQPEHIHVPSIYNHRIVLGKNYIKPIERPMFKESTKDKKKDVVETDDMRSRKIIAARAALEFEDGMYCNLGIGIPTLCPNYIPKGITVHLQTENGVIGAGPYPERGQEDPDLINAGKEPITLLPGAAIVSSEEAFAMIRGSHIKLTLLGGMQVSKNGDLANWMVPGKMVKGMGGAMDLVSAPGARVIVTMEHVDKNGNPKILDECNLPITGKGCVSRLITNMAVFDISKKEGLTLIEVREDLSVDDIIKNTGCDFKISKNIKKMGQSSLVE</sequence>
<dbReference type="InterPro" id="IPR014388">
    <property type="entry name" value="3-oxoacid_CoA-transferase"/>
</dbReference>
<comment type="pathway">
    <text evidence="3">Ketone metabolism; succinyl-CoA degradation; acetoacetyl-CoA from succinyl-CoA: step 1/1.</text>
</comment>
<dbReference type="UniPathway" id="UPA00929">
    <property type="reaction ID" value="UER00894"/>
</dbReference>
<dbReference type="Pfam" id="PF01144">
    <property type="entry name" value="CoA_trans"/>
    <property type="match status" value="3"/>
</dbReference>
<dbReference type="InterPro" id="IPR012791">
    <property type="entry name" value="3-oxoacid_CoA-transf_B"/>
</dbReference>
<comment type="similarity">
    <text evidence="1 3">Belongs to the 3-oxoacid CoA-transferase family.</text>
</comment>
<evidence type="ECO:0000313" key="6">
    <source>
        <dbReference type="WBParaSite" id="PTRK_0000760900.1"/>
    </source>
</evidence>
<evidence type="ECO:0000256" key="2">
    <source>
        <dbReference type="ARBA" id="ARBA00022679"/>
    </source>
</evidence>
<dbReference type="PROSITE" id="PS01273">
    <property type="entry name" value="COA_TRANSF_1"/>
    <property type="match status" value="1"/>
</dbReference>
<dbReference type="WBParaSite" id="PTRK_0000760900.1">
    <property type="protein sequence ID" value="PTRK_0000760900.1"/>
    <property type="gene ID" value="PTRK_0000760900"/>
</dbReference>
<dbReference type="AlphaFoldDB" id="A0A0N4ZI54"/>
<organism evidence="5 6">
    <name type="scientific">Parastrongyloides trichosuri</name>
    <name type="common">Possum-specific nematode worm</name>
    <dbReference type="NCBI Taxonomy" id="131310"/>
    <lineage>
        <taxon>Eukaryota</taxon>
        <taxon>Metazoa</taxon>
        <taxon>Ecdysozoa</taxon>
        <taxon>Nematoda</taxon>
        <taxon>Chromadorea</taxon>
        <taxon>Rhabditida</taxon>
        <taxon>Tylenchina</taxon>
        <taxon>Panagrolaimomorpha</taxon>
        <taxon>Strongyloidoidea</taxon>
        <taxon>Strongyloididae</taxon>
        <taxon>Parastrongyloides</taxon>
    </lineage>
</organism>